<dbReference type="EMBL" id="JAHUZD010000023">
    <property type="protein sequence ID" value="KAI3406492.2"/>
    <property type="molecule type" value="Genomic_DNA"/>
</dbReference>
<comment type="similarity">
    <text evidence="2 8">Belongs to the EMC4 family.</text>
</comment>
<proteinExistence type="inferred from homology"/>
<reference evidence="10" key="1">
    <citation type="journal article" date="2022" name="DNA Res.">
        <title>Genome analysis of five recently described species of the CUG-Ser clade uncovers Candida theae as a new hybrid lineage with pathogenic potential in the Candida parapsilosis species complex.</title>
        <authorList>
            <person name="Mixao V."/>
            <person name="Del Olmo V."/>
            <person name="Hegedusova E."/>
            <person name="Saus E."/>
            <person name="Pryszcz L."/>
            <person name="Cillingova A."/>
            <person name="Nosek J."/>
            <person name="Gabaldon T."/>
        </authorList>
    </citation>
    <scope>NUCLEOTIDE SEQUENCE</scope>
    <source>
        <strain evidence="10">CBS 10844</strain>
    </source>
</reference>
<organism evidence="10 11">
    <name type="scientific">Candida oxycetoniae</name>
    <dbReference type="NCBI Taxonomy" id="497107"/>
    <lineage>
        <taxon>Eukaryota</taxon>
        <taxon>Fungi</taxon>
        <taxon>Dikarya</taxon>
        <taxon>Ascomycota</taxon>
        <taxon>Saccharomycotina</taxon>
        <taxon>Pichiomycetes</taxon>
        <taxon>Debaryomycetaceae</taxon>
        <taxon>Candida/Lodderomyces clade</taxon>
        <taxon>Candida</taxon>
    </lineage>
</organism>
<evidence type="ECO:0000256" key="7">
    <source>
        <dbReference type="ARBA" id="ARBA00023136"/>
    </source>
</evidence>
<evidence type="ECO:0000256" key="9">
    <source>
        <dbReference type="SAM" id="Phobius"/>
    </source>
</evidence>
<dbReference type="GeneID" id="73378241"/>
<keyword evidence="7 8" id="KW-0472">Membrane</keyword>
<sequence length="185" mass="20463">MTNSKFQEILHPQVVTYNKKGESISLPAGYSSPSVSIISSASTVSSASSKTLGVSKNATKTDLDTLKSKKVWESATAPAKSIPMNLFMSYMTGNSLQIIPMTMTMMLLWNPIKAIFNDTNIMFSKLKTRTNQTEITIAKVVFVLCQLLNMGVGVYKLYKMGLLPHSEADWLSLKEHKGGNYHLYV</sequence>
<dbReference type="RefSeq" id="XP_049182237.1">
    <property type="nucleotide sequence ID" value="XM_049326554.1"/>
</dbReference>
<keyword evidence="5" id="KW-0256">Endoplasmic reticulum</keyword>
<keyword evidence="11" id="KW-1185">Reference proteome</keyword>
<evidence type="ECO:0000256" key="6">
    <source>
        <dbReference type="ARBA" id="ARBA00022989"/>
    </source>
</evidence>
<accession>A0AAI9T0Q7</accession>
<evidence type="ECO:0000256" key="2">
    <source>
        <dbReference type="ARBA" id="ARBA00007715"/>
    </source>
</evidence>
<evidence type="ECO:0000256" key="3">
    <source>
        <dbReference type="ARBA" id="ARBA00020820"/>
    </source>
</evidence>
<keyword evidence="6 9" id="KW-1133">Transmembrane helix</keyword>
<dbReference type="PIRSF" id="PIRSF017207">
    <property type="entry name" value="UCP017207_TM-p85"/>
    <property type="match status" value="1"/>
</dbReference>
<dbReference type="Proteomes" id="UP001202479">
    <property type="component" value="Unassembled WGS sequence"/>
</dbReference>
<dbReference type="Pfam" id="PF06417">
    <property type="entry name" value="EMC4"/>
    <property type="match status" value="1"/>
</dbReference>
<gene>
    <name evidence="10" type="ORF">KGF56_000624</name>
</gene>
<dbReference type="PANTHER" id="PTHR19315">
    <property type="entry name" value="ER MEMBRANE PROTEIN COMPLEX SUBUNIT 4"/>
    <property type="match status" value="1"/>
</dbReference>
<keyword evidence="4 9" id="KW-0812">Transmembrane</keyword>
<evidence type="ECO:0000313" key="10">
    <source>
        <dbReference type="EMBL" id="KAI3406492.2"/>
    </source>
</evidence>
<feature type="transmembrane region" description="Helical" evidence="9">
    <location>
        <begin position="98"/>
        <end position="116"/>
    </location>
</feature>
<evidence type="ECO:0000256" key="8">
    <source>
        <dbReference type="PIRNR" id="PIRNR017207"/>
    </source>
</evidence>
<protein>
    <recommendedName>
        <fullName evidence="3 8">ER membrane protein complex subunit 4</fullName>
    </recommendedName>
</protein>
<comment type="subcellular location">
    <subcellularLocation>
        <location evidence="1">Endoplasmic reticulum membrane</location>
        <topology evidence="1">Multi-pass membrane protein</topology>
    </subcellularLocation>
</comment>
<evidence type="ECO:0000256" key="4">
    <source>
        <dbReference type="ARBA" id="ARBA00022692"/>
    </source>
</evidence>
<name>A0AAI9T0Q7_9ASCO</name>
<dbReference type="GO" id="GO:0005789">
    <property type="term" value="C:endoplasmic reticulum membrane"/>
    <property type="evidence" value="ECO:0007669"/>
    <property type="project" value="UniProtKB-SubCell"/>
</dbReference>
<dbReference type="InterPro" id="IPR009445">
    <property type="entry name" value="TMEM85/Emc4"/>
</dbReference>
<feature type="transmembrane region" description="Helical" evidence="9">
    <location>
        <begin position="137"/>
        <end position="158"/>
    </location>
</feature>
<evidence type="ECO:0000256" key="1">
    <source>
        <dbReference type="ARBA" id="ARBA00004477"/>
    </source>
</evidence>
<evidence type="ECO:0000313" key="11">
    <source>
        <dbReference type="Proteomes" id="UP001202479"/>
    </source>
</evidence>
<dbReference type="AlphaFoldDB" id="A0AAI9T0Q7"/>
<evidence type="ECO:0000256" key="5">
    <source>
        <dbReference type="ARBA" id="ARBA00022824"/>
    </source>
</evidence>
<comment type="caution">
    <text evidence="10">The sequence shown here is derived from an EMBL/GenBank/DDBJ whole genome shotgun (WGS) entry which is preliminary data.</text>
</comment>